<name>A0ABR7FRH2_9FIRM</name>
<feature type="transmembrane region" description="Helical" evidence="6">
    <location>
        <begin position="369"/>
        <end position="388"/>
    </location>
</feature>
<dbReference type="Pfam" id="PF00753">
    <property type="entry name" value="Lactamase_B"/>
    <property type="match status" value="1"/>
</dbReference>
<dbReference type="NCBIfam" id="TIGR00361">
    <property type="entry name" value="ComEC_Rec2"/>
    <property type="match status" value="1"/>
</dbReference>
<reference evidence="8 9" key="1">
    <citation type="submission" date="2020-08" db="EMBL/GenBank/DDBJ databases">
        <title>Genome public.</title>
        <authorList>
            <person name="Liu C."/>
            <person name="Sun Q."/>
        </authorList>
    </citation>
    <scope>NUCLEOTIDE SEQUENCE [LARGE SCALE GENOMIC DNA]</scope>
    <source>
        <strain evidence="8 9">NSJ-7</strain>
    </source>
</reference>
<keyword evidence="5 6" id="KW-0472">Membrane</keyword>
<feature type="domain" description="Metallo-beta-lactamase" evidence="7">
    <location>
        <begin position="509"/>
        <end position="705"/>
    </location>
</feature>
<comment type="subcellular location">
    <subcellularLocation>
        <location evidence="1">Cell membrane</location>
        <topology evidence="1">Multi-pass membrane protein</topology>
    </subcellularLocation>
</comment>
<feature type="transmembrane region" description="Helical" evidence="6">
    <location>
        <begin position="48"/>
        <end position="68"/>
    </location>
</feature>
<evidence type="ECO:0000313" key="8">
    <source>
        <dbReference type="EMBL" id="MBC5677792.1"/>
    </source>
</evidence>
<proteinExistence type="predicted"/>
<dbReference type="Pfam" id="PF03772">
    <property type="entry name" value="Competence"/>
    <property type="match status" value="1"/>
</dbReference>
<evidence type="ECO:0000259" key="7">
    <source>
        <dbReference type="SMART" id="SM00849"/>
    </source>
</evidence>
<comment type="caution">
    <text evidence="8">The sequence shown here is derived from an EMBL/GenBank/DDBJ whole genome shotgun (WGS) entry which is preliminary data.</text>
</comment>
<dbReference type="RefSeq" id="WP_024727235.1">
    <property type="nucleotide sequence ID" value="NZ_JACOOS010000009.1"/>
</dbReference>
<dbReference type="InterPro" id="IPR001279">
    <property type="entry name" value="Metallo-B-lactamas"/>
</dbReference>
<dbReference type="CDD" id="cd07731">
    <property type="entry name" value="ComA-like_MBL-fold"/>
    <property type="match status" value="1"/>
</dbReference>
<dbReference type="Pfam" id="PF13567">
    <property type="entry name" value="DUF4131"/>
    <property type="match status" value="1"/>
</dbReference>
<dbReference type="Gene3D" id="3.60.15.10">
    <property type="entry name" value="Ribonuclease Z/Hydroxyacylglutathione hydrolase-like"/>
    <property type="match status" value="1"/>
</dbReference>
<dbReference type="SMART" id="SM00849">
    <property type="entry name" value="Lactamase_B"/>
    <property type="match status" value="1"/>
</dbReference>
<dbReference type="PANTHER" id="PTHR30619:SF7">
    <property type="entry name" value="BETA-LACTAMASE DOMAIN PROTEIN"/>
    <property type="match status" value="1"/>
</dbReference>
<dbReference type="InterPro" id="IPR025405">
    <property type="entry name" value="DUF4131"/>
</dbReference>
<feature type="transmembrane region" description="Helical" evidence="6">
    <location>
        <begin position="456"/>
        <end position="472"/>
    </location>
</feature>
<dbReference type="SUPFAM" id="SSF56281">
    <property type="entry name" value="Metallo-hydrolase/oxidoreductase"/>
    <property type="match status" value="1"/>
</dbReference>
<dbReference type="EMBL" id="JACOOS010000009">
    <property type="protein sequence ID" value="MBC5677792.1"/>
    <property type="molecule type" value="Genomic_DNA"/>
</dbReference>
<keyword evidence="2" id="KW-1003">Cell membrane</keyword>
<evidence type="ECO:0000256" key="2">
    <source>
        <dbReference type="ARBA" id="ARBA00022475"/>
    </source>
</evidence>
<dbReference type="PANTHER" id="PTHR30619">
    <property type="entry name" value="DNA INTERNALIZATION/COMPETENCE PROTEIN COMEC/REC2"/>
    <property type="match status" value="1"/>
</dbReference>
<dbReference type="InterPro" id="IPR004477">
    <property type="entry name" value="ComEC_N"/>
</dbReference>
<gene>
    <name evidence="8" type="ORF">H8S22_09300</name>
</gene>
<protein>
    <submittedName>
        <fullName evidence="8">DNA internalization-related competence protein ComEC/Rec2</fullName>
    </submittedName>
</protein>
<dbReference type="InterPro" id="IPR036866">
    <property type="entry name" value="RibonucZ/Hydroxyglut_hydro"/>
</dbReference>
<keyword evidence="4 6" id="KW-1133">Transmembrane helix</keyword>
<feature type="transmembrane region" description="Helical" evidence="6">
    <location>
        <begin position="262"/>
        <end position="282"/>
    </location>
</feature>
<evidence type="ECO:0000256" key="4">
    <source>
        <dbReference type="ARBA" id="ARBA00022989"/>
    </source>
</evidence>
<evidence type="ECO:0000313" key="9">
    <source>
        <dbReference type="Proteomes" id="UP000635828"/>
    </source>
</evidence>
<dbReference type="NCBIfam" id="TIGR00360">
    <property type="entry name" value="ComEC_N-term"/>
    <property type="match status" value="1"/>
</dbReference>
<feature type="transmembrane region" description="Helical" evidence="6">
    <location>
        <begin position="24"/>
        <end position="42"/>
    </location>
</feature>
<accession>A0ABR7FRH2</accession>
<sequence>MNNRPFLAVFAGCWLGEITACNDVRMVFAALLFSGIFVLFFKKQMYEWRRAVLFSFAGFMLGALMFLYQNERFTRQEKALKGSEQVRAAGTAEWKGKTRKKEFLLLSHVYLPDRDLYLDGDVMVYDDDFDHILPGNKVVLTGKLLAHEGPSNLGENDMRIYYLSRNIGFTMFPDKKETLGQEKNFWKSRLFSIRNRMSEHLSSQYGEEIRPIFEAMILGDKTDISEDLKDTFTQSGIVHILAISGLHISLAGAGIYRRLRGAGVSLCLSGAAGLMFAFSYCVMTGMSGSSKRALLMFFFFVLSQICGRSYDLLSSGGTAGFLLLLESPFRCMDAGFLMSMGAVVSAGIYREVLPARKQKTFKDRQINRFVFCIVVQIIMMPILLYFQYECYPFSFIFNFLMLPLVTAGFTAGFLSAFLPVFLFSVPASVLFSLIVAGTKLSRRLPVQNLVLGKPSFLWIILFYTGLCLMYKTLKKRSYLKYACLLACGCFLALDVQKGQDKISFLDVGQGDCIALSLNRQDMILVDGGSSSKQDVGRYIIAPYVKSQGYQAIRAAVITHLDSDHYSGIKELLPSGMIKRLYLPRVKKDNAYMEIEKEAEQYHVPVGYLSMGSKFSGTDWSMECLHPKPDTGLEKNSASLVFRLKVQDLSVLLTGDLENEGEEMLVRSGIQHADILKVGHHGSKNGTGEELLRQLRPKIAIVSAGKKNRYGHPHRETVRRLNDSGCSIYETSRSGMLWFSMERKRWYLNSKLDIIKQ</sequence>
<feature type="transmembrane region" description="Helical" evidence="6">
    <location>
        <begin position="478"/>
        <end position="495"/>
    </location>
</feature>
<keyword evidence="3 6" id="KW-0812">Transmembrane</keyword>
<dbReference type="InterPro" id="IPR004797">
    <property type="entry name" value="Competence_ComEC/Rec2"/>
</dbReference>
<evidence type="ECO:0000256" key="5">
    <source>
        <dbReference type="ARBA" id="ARBA00023136"/>
    </source>
</evidence>
<feature type="transmembrane region" description="Helical" evidence="6">
    <location>
        <begin position="408"/>
        <end position="435"/>
    </location>
</feature>
<evidence type="ECO:0000256" key="1">
    <source>
        <dbReference type="ARBA" id="ARBA00004651"/>
    </source>
</evidence>
<dbReference type="InterPro" id="IPR052159">
    <property type="entry name" value="Competence_DNA_uptake"/>
</dbReference>
<keyword evidence="9" id="KW-1185">Reference proteome</keyword>
<evidence type="ECO:0000256" key="3">
    <source>
        <dbReference type="ARBA" id="ARBA00022692"/>
    </source>
</evidence>
<evidence type="ECO:0000256" key="6">
    <source>
        <dbReference type="SAM" id="Phobius"/>
    </source>
</evidence>
<feature type="transmembrane region" description="Helical" evidence="6">
    <location>
        <begin position="332"/>
        <end position="349"/>
    </location>
</feature>
<dbReference type="InterPro" id="IPR035681">
    <property type="entry name" value="ComA-like_MBL"/>
</dbReference>
<dbReference type="Proteomes" id="UP000635828">
    <property type="component" value="Unassembled WGS sequence"/>
</dbReference>
<organism evidence="8 9">
    <name type="scientific">Anaerostipes hominis</name>
    <name type="common">ex Liu et al. 2021</name>
    <dbReference type="NCBI Taxonomy" id="2763018"/>
    <lineage>
        <taxon>Bacteria</taxon>
        <taxon>Bacillati</taxon>
        <taxon>Bacillota</taxon>
        <taxon>Clostridia</taxon>
        <taxon>Lachnospirales</taxon>
        <taxon>Lachnospiraceae</taxon>
        <taxon>Anaerostipes</taxon>
    </lineage>
</organism>